<feature type="compositionally biased region" description="Polar residues" evidence="1">
    <location>
        <begin position="294"/>
        <end position="303"/>
    </location>
</feature>
<gene>
    <name evidence="4" type="ORF">Plil01_000111300</name>
</gene>
<keyword evidence="2" id="KW-0812">Transmembrane</keyword>
<dbReference type="OrthoDB" id="162572at2759"/>
<keyword evidence="2" id="KW-0472">Membrane</keyword>
<dbReference type="InterPro" id="IPR007112">
    <property type="entry name" value="Expansin/allergen_DPBB_dom"/>
</dbReference>
<name>A0A9W6TD72_9STRA</name>
<sequence length="452" mass="45770">MVVGAEFQGRAAPLEAGADSYVVITCAQMEAGSGCGECAEVWCDSDESSDCVLRARHVIRVADTCADCERGDLLVSRNALAGLSLANVSWIPIKWRCTACDTSSGGAGNGAVEFLADEQTLCPGYVGGMAISSFESSGGVNSAQSTNDKGSIGSSGEVSYNDIDYSASLDGASGSSGSQIEVPDTSNINSGSGSASSSNGNTASWPSSGSTSIRPWKEPGAKTAPPMHDTTSKQTSAPSPTALPASGDSSSSLSSVTISLVPPSDAPGEASTASQTSDPSSSDYSPSIIAPEPTTAQNGSTSHPVGAVASPDDDVQDRAAADTSSPALPASTSAPGKTGKTNSPTAATAIPSPTPGRSDISSSDGNLSATSAVTKSPFFYASIVLAIAGLVGVIVGYRAKRKRSHRNELRAYQMSMRQSTRTATPISTLRLAPTSPANLATRVHFDDHIAIL</sequence>
<accession>A0A9W6TD72</accession>
<dbReference type="EMBL" id="BSXW01000036">
    <property type="protein sequence ID" value="GMF10289.1"/>
    <property type="molecule type" value="Genomic_DNA"/>
</dbReference>
<evidence type="ECO:0000313" key="5">
    <source>
        <dbReference type="Proteomes" id="UP001165083"/>
    </source>
</evidence>
<dbReference type="Gene3D" id="2.40.40.10">
    <property type="entry name" value="RlpA-like domain"/>
    <property type="match status" value="1"/>
</dbReference>
<evidence type="ECO:0000259" key="3">
    <source>
        <dbReference type="PROSITE" id="PS50842"/>
    </source>
</evidence>
<feature type="domain" description="Expansin-like EG45" evidence="3">
    <location>
        <begin position="32"/>
        <end position="105"/>
    </location>
</feature>
<keyword evidence="5" id="KW-1185">Reference proteome</keyword>
<evidence type="ECO:0000256" key="2">
    <source>
        <dbReference type="SAM" id="Phobius"/>
    </source>
</evidence>
<feature type="compositionally biased region" description="Low complexity" evidence="1">
    <location>
        <begin position="185"/>
        <end position="204"/>
    </location>
</feature>
<comment type="caution">
    <text evidence="4">The sequence shown here is derived from an EMBL/GenBank/DDBJ whole genome shotgun (WGS) entry which is preliminary data.</text>
</comment>
<evidence type="ECO:0000313" key="4">
    <source>
        <dbReference type="EMBL" id="GMF10289.1"/>
    </source>
</evidence>
<feature type="compositionally biased region" description="Low complexity" evidence="1">
    <location>
        <begin position="270"/>
        <end position="287"/>
    </location>
</feature>
<feature type="transmembrane region" description="Helical" evidence="2">
    <location>
        <begin position="378"/>
        <end position="397"/>
    </location>
</feature>
<dbReference type="Proteomes" id="UP001165083">
    <property type="component" value="Unassembled WGS sequence"/>
</dbReference>
<dbReference type="SUPFAM" id="SSF50685">
    <property type="entry name" value="Barwin-like endoglucanases"/>
    <property type="match status" value="1"/>
</dbReference>
<feature type="compositionally biased region" description="Low complexity" evidence="1">
    <location>
        <begin position="321"/>
        <end position="351"/>
    </location>
</feature>
<proteinExistence type="predicted"/>
<feature type="region of interest" description="Disordered" evidence="1">
    <location>
        <begin position="171"/>
        <end position="367"/>
    </location>
</feature>
<reference evidence="4" key="1">
    <citation type="submission" date="2023-04" db="EMBL/GenBank/DDBJ databases">
        <title>Phytophthora lilii NBRC 32176.</title>
        <authorList>
            <person name="Ichikawa N."/>
            <person name="Sato H."/>
            <person name="Tonouchi N."/>
        </authorList>
    </citation>
    <scope>NUCLEOTIDE SEQUENCE</scope>
    <source>
        <strain evidence="4">NBRC 32176</strain>
    </source>
</reference>
<organism evidence="4 5">
    <name type="scientific">Phytophthora lilii</name>
    <dbReference type="NCBI Taxonomy" id="2077276"/>
    <lineage>
        <taxon>Eukaryota</taxon>
        <taxon>Sar</taxon>
        <taxon>Stramenopiles</taxon>
        <taxon>Oomycota</taxon>
        <taxon>Peronosporomycetes</taxon>
        <taxon>Peronosporales</taxon>
        <taxon>Peronosporaceae</taxon>
        <taxon>Phytophthora</taxon>
    </lineage>
</organism>
<dbReference type="InterPro" id="IPR036908">
    <property type="entry name" value="RlpA-like_sf"/>
</dbReference>
<protein>
    <submittedName>
        <fullName evidence="4">Unnamed protein product</fullName>
    </submittedName>
</protein>
<dbReference type="AlphaFoldDB" id="A0A9W6TD72"/>
<dbReference type="PROSITE" id="PS50842">
    <property type="entry name" value="EXPANSIN_EG45"/>
    <property type="match status" value="1"/>
</dbReference>
<evidence type="ECO:0000256" key="1">
    <source>
        <dbReference type="SAM" id="MobiDB-lite"/>
    </source>
</evidence>
<feature type="compositionally biased region" description="Low complexity" evidence="1">
    <location>
        <begin position="249"/>
        <end position="263"/>
    </location>
</feature>
<keyword evidence="2" id="KW-1133">Transmembrane helix</keyword>